<name>A0ABZ1J774_9ACTN</name>
<keyword evidence="2" id="KW-1185">Reference proteome</keyword>
<sequence length="147" mass="16093">MSEVGMDDYGTEEDECLRRYGLRPVGADLDEIRALLAEHAARERRGQGEGNTLVMKLCCVHLFNGGDLDDVLRIWDAKQSSFDAACSIDAELLLGHGLEATKAHLSAHPAPAAAAALERVLELEACGQFEDFSVGEHSAYYDEYYAD</sequence>
<accession>A0ABZ1J774</accession>
<evidence type="ECO:0000313" key="1">
    <source>
        <dbReference type="EMBL" id="WTO87043.1"/>
    </source>
</evidence>
<dbReference type="EMBL" id="CP108125">
    <property type="protein sequence ID" value="WTO87043.1"/>
    <property type="molecule type" value="Genomic_DNA"/>
</dbReference>
<dbReference type="Proteomes" id="UP001622690">
    <property type="component" value="Chromosome"/>
</dbReference>
<evidence type="ECO:0000313" key="2">
    <source>
        <dbReference type="Proteomes" id="UP001622690"/>
    </source>
</evidence>
<proteinExistence type="predicted"/>
<gene>
    <name evidence="1" type="ORF">OHU27_33245</name>
</gene>
<protein>
    <submittedName>
        <fullName evidence="1">Uncharacterized protein</fullName>
    </submittedName>
</protein>
<reference evidence="1 2" key="1">
    <citation type="submission" date="2022-10" db="EMBL/GenBank/DDBJ databases">
        <title>The complete genomes of actinobacterial strains from the NBC collection.</title>
        <authorList>
            <person name="Joergensen T.S."/>
            <person name="Alvarez Arevalo M."/>
            <person name="Sterndorff E.B."/>
            <person name="Faurdal D."/>
            <person name="Vuksanovic O."/>
            <person name="Mourched A.-S."/>
            <person name="Charusanti P."/>
            <person name="Shaw S."/>
            <person name="Blin K."/>
            <person name="Weber T."/>
        </authorList>
    </citation>
    <scope>NUCLEOTIDE SEQUENCE [LARGE SCALE GENOMIC DNA]</scope>
    <source>
        <strain evidence="1 2">NBC_00206</strain>
    </source>
</reference>
<organism evidence="1 2">
    <name type="scientific">Streptomyces nigra</name>
    <dbReference type="NCBI Taxonomy" id="1827580"/>
    <lineage>
        <taxon>Bacteria</taxon>
        <taxon>Bacillati</taxon>
        <taxon>Actinomycetota</taxon>
        <taxon>Actinomycetes</taxon>
        <taxon>Kitasatosporales</taxon>
        <taxon>Streptomycetaceae</taxon>
        <taxon>Streptomyces</taxon>
    </lineage>
</organism>
<dbReference type="RefSeq" id="WP_381811249.1">
    <property type="nucleotide sequence ID" value="NZ_CP108125.1"/>
</dbReference>